<comment type="caution">
    <text evidence="1">The sequence shown here is derived from an EMBL/GenBank/DDBJ whole genome shotgun (WGS) entry which is preliminary data.</text>
</comment>
<dbReference type="EMBL" id="JACHIG010000007">
    <property type="protein sequence ID" value="MBB5033952.1"/>
    <property type="molecule type" value="Genomic_DNA"/>
</dbReference>
<reference evidence="1 2" key="1">
    <citation type="submission" date="2020-08" db="EMBL/GenBank/DDBJ databases">
        <title>Genomic Encyclopedia of Type Strains, Phase IV (KMG-IV): sequencing the most valuable type-strain genomes for metagenomic binning, comparative biology and taxonomic classification.</title>
        <authorList>
            <person name="Goeker M."/>
        </authorList>
    </citation>
    <scope>NUCLEOTIDE SEQUENCE [LARGE SCALE GENOMIC DNA]</scope>
    <source>
        <strain evidence="1 2">DSM 12252</strain>
    </source>
</reference>
<proteinExistence type="predicted"/>
<protein>
    <submittedName>
        <fullName evidence="1">Uncharacterized protein (TIGR02598 family)</fullName>
    </submittedName>
</protein>
<organism evidence="1 2">
    <name type="scientific">Prosthecobacter vanneervenii</name>
    <dbReference type="NCBI Taxonomy" id="48466"/>
    <lineage>
        <taxon>Bacteria</taxon>
        <taxon>Pseudomonadati</taxon>
        <taxon>Verrucomicrobiota</taxon>
        <taxon>Verrucomicrobiia</taxon>
        <taxon>Verrucomicrobiales</taxon>
        <taxon>Verrucomicrobiaceae</taxon>
        <taxon>Prosthecobacter</taxon>
    </lineage>
</organism>
<gene>
    <name evidence="1" type="ORF">HNQ65_003542</name>
</gene>
<evidence type="ECO:0000313" key="2">
    <source>
        <dbReference type="Proteomes" id="UP000590740"/>
    </source>
</evidence>
<dbReference type="AlphaFoldDB" id="A0A7W7YD18"/>
<evidence type="ECO:0000313" key="1">
    <source>
        <dbReference type="EMBL" id="MBB5033952.1"/>
    </source>
</evidence>
<dbReference type="RefSeq" id="WP_184341256.1">
    <property type="nucleotide sequence ID" value="NZ_JACHIG010000007.1"/>
</dbReference>
<keyword evidence="2" id="KW-1185">Reference proteome</keyword>
<sequence>MKAHRAAFTLIESLLAVSMAAAVMLTLLALLPAGLDATRESAQRNAMARIFARLRQQCAASTISGDFYFDALGRPLTSRTVDATFAARVLPATNVAMPGDASTTMRSISIVISTQMLDDPFANANHLRAQRLLLAPLTSGGGS</sequence>
<accession>A0A7W7YD18</accession>
<dbReference type="InterPro" id="IPR019838">
    <property type="entry name" value="Verru/Chthon_B"/>
</dbReference>
<name>A0A7W7YD18_9BACT</name>
<dbReference type="NCBIfam" id="TIGR02598">
    <property type="entry name" value="Verru_Chthon cassette protein B"/>
    <property type="match status" value="1"/>
</dbReference>
<dbReference type="Proteomes" id="UP000590740">
    <property type="component" value="Unassembled WGS sequence"/>
</dbReference>